<dbReference type="OrthoDB" id="436496at2759"/>
<dbReference type="GO" id="GO:0016491">
    <property type="term" value="F:oxidoreductase activity"/>
    <property type="evidence" value="ECO:0007669"/>
    <property type="project" value="UniProtKB-KW"/>
</dbReference>
<reference evidence="6" key="2">
    <citation type="journal article" date="2009" name="Genome Res.">
        <title>Comparative genomic analyses of the human fungal pathogens Coccidioides and their relatives.</title>
        <authorList>
            <person name="Sharpton T.J."/>
            <person name="Stajich J.E."/>
            <person name="Rounsley S.D."/>
            <person name="Gardner M.J."/>
            <person name="Wortman J.R."/>
            <person name="Jordar V.S."/>
            <person name="Maiti R."/>
            <person name="Kodira C.D."/>
            <person name="Neafsey D.E."/>
            <person name="Zeng Q."/>
            <person name="Hung C.-Y."/>
            <person name="McMahan C."/>
            <person name="Muszewska A."/>
            <person name="Grynberg M."/>
            <person name="Mandel M.A."/>
            <person name="Kellner E.M."/>
            <person name="Barker B.M."/>
            <person name="Galgiani J.N."/>
            <person name="Orbach M.J."/>
            <person name="Kirkland T.N."/>
            <person name="Cole G.T."/>
            <person name="Henn M.R."/>
            <person name="Birren B.W."/>
            <person name="Taylor J.W."/>
        </authorList>
    </citation>
    <scope>NUCLEOTIDE SEQUENCE [LARGE SCALE GENOMIC DNA]</scope>
    <source>
        <strain evidence="6">RMSCC 3488</strain>
    </source>
</reference>
<feature type="domain" description="FAD-binding FR-type" evidence="4">
    <location>
        <begin position="40"/>
        <end position="167"/>
    </location>
</feature>
<dbReference type="Proteomes" id="UP000054567">
    <property type="component" value="Unassembled WGS sequence"/>
</dbReference>
<dbReference type="SUPFAM" id="SSF52343">
    <property type="entry name" value="Ferredoxin reductase-like, C-terminal NADP-linked domain"/>
    <property type="match status" value="1"/>
</dbReference>
<protein>
    <recommendedName>
        <fullName evidence="4">FAD-binding FR-type domain-containing protein</fullName>
    </recommendedName>
</protein>
<keyword evidence="2" id="KW-0520">NAD</keyword>
<proteinExistence type="predicted"/>
<evidence type="ECO:0000259" key="4">
    <source>
        <dbReference type="PROSITE" id="PS51384"/>
    </source>
</evidence>
<dbReference type="PANTHER" id="PTHR46505:SF1">
    <property type="entry name" value="OXIDOREDUCTASE NAD-BINDING DOMAIN-CONTAINING PROTEIN 1"/>
    <property type="match status" value="1"/>
</dbReference>
<evidence type="ECO:0000256" key="2">
    <source>
        <dbReference type="ARBA" id="ARBA00023027"/>
    </source>
</evidence>
<dbReference type="AlphaFoldDB" id="A0A0J6FAH3"/>
<dbReference type="CDD" id="cd00322">
    <property type="entry name" value="FNR_like"/>
    <property type="match status" value="1"/>
</dbReference>
<evidence type="ECO:0000313" key="6">
    <source>
        <dbReference type="Proteomes" id="UP000054567"/>
    </source>
</evidence>
<dbReference type="VEuPathDB" id="FungiDB:CPAG_02290"/>
<sequence length="359" mass="39989">MHIRRSRQSIPMMSTHTSTGPPNKSGVPHKIRTSAEPRQNALYPVRLSHIELVNPTIRLLRFTVPPQNIDNSNNHGSIPSIPSKLFTFLPGQWLDMHIPTLRDAGGFTITSTPREASPESSSEPYIELAVQAFPSNPAAAWLWRPENEVLGAEVQVRVGGSFIWPPPTAESGIPLAEIRKIIFVAGGVGINPLMSMISHIHNTRSGLHPSTEVHLLYATRIPSASTVSSNSGTSKAQNLLNQILFLPRLREIVHVEQKQQQEQKTGVCFQPLDVRLYLTNLSSHRGTSAGELEAELRGDISVYNRRIIAADLQDLIGSNRVERAKTICNVCGPPRMTDEFVEVLKEIVGDRRVFYEKWW</sequence>
<evidence type="ECO:0000313" key="5">
    <source>
        <dbReference type="EMBL" id="KMM65949.1"/>
    </source>
</evidence>
<gene>
    <name evidence="5" type="ORF">CPAG_02290</name>
</gene>
<organism evidence="5 6">
    <name type="scientific">Coccidioides posadasii RMSCC 3488</name>
    <dbReference type="NCBI Taxonomy" id="454284"/>
    <lineage>
        <taxon>Eukaryota</taxon>
        <taxon>Fungi</taxon>
        <taxon>Dikarya</taxon>
        <taxon>Ascomycota</taxon>
        <taxon>Pezizomycotina</taxon>
        <taxon>Eurotiomycetes</taxon>
        <taxon>Eurotiomycetidae</taxon>
        <taxon>Onygenales</taxon>
        <taxon>Onygenaceae</taxon>
        <taxon>Coccidioides</taxon>
    </lineage>
</organism>
<dbReference type="InterPro" id="IPR017927">
    <property type="entry name" value="FAD-bd_FR_type"/>
</dbReference>
<reference evidence="5 6" key="1">
    <citation type="submission" date="2007-06" db="EMBL/GenBank/DDBJ databases">
        <title>The Genome Sequence of Coccidioides posadasii RMSCC_3488.</title>
        <authorList>
            <consortium name="Coccidioides Genome Resources Consortium"/>
            <consortium name="The Broad Institute Genome Sequencing Platform"/>
            <person name="Henn M.R."/>
            <person name="Sykes S."/>
            <person name="Young S."/>
            <person name="Jaffe D."/>
            <person name="Berlin A."/>
            <person name="Alvarez P."/>
            <person name="Butler J."/>
            <person name="Gnerre S."/>
            <person name="Grabherr M."/>
            <person name="Mauceli E."/>
            <person name="Brockman W."/>
            <person name="Kodira C."/>
            <person name="Alvarado L."/>
            <person name="Zeng Q."/>
            <person name="Crawford M."/>
            <person name="Antoine C."/>
            <person name="Devon K."/>
            <person name="Galgiani J."/>
            <person name="Orsborn K."/>
            <person name="Lewis M.L."/>
            <person name="Nusbaum C."/>
            <person name="Galagan J."/>
            <person name="Birren B."/>
        </authorList>
    </citation>
    <scope>NUCLEOTIDE SEQUENCE [LARGE SCALE GENOMIC DNA]</scope>
    <source>
        <strain evidence="5 6">RMSCC 3488</strain>
    </source>
</reference>
<reference evidence="6" key="3">
    <citation type="journal article" date="2010" name="Genome Res.">
        <title>Population genomic sequencing of Coccidioides fungi reveals recent hybridization and transposon control.</title>
        <authorList>
            <person name="Neafsey D.E."/>
            <person name="Barker B.M."/>
            <person name="Sharpton T.J."/>
            <person name="Stajich J.E."/>
            <person name="Park D.J."/>
            <person name="Whiston E."/>
            <person name="Hung C.-Y."/>
            <person name="McMahan C."/>
            <person name="White J."/>
            <person name="Sykes S."/>
            <person name="Heiman D."/>
            <person name="Young S."/>
            <person name="Zeng Q."/>
            <person name="Abouelleil A."/>
            <person name="Aftuck L."/>
            <person name="Bessette D."/>
            <person name="Brown A."/>
            <person name="FitzGerald M."/>
            <person name="Lui A."/>
            <person name="Macdonald J.P."/>
            <person name="Priest M."/>
            <person name="Orbach M.J."/>
            <person name="Galgiani J.N."/>
            <person name="Kirkland T.N."/>
            <person name="Cole G.T."/>
            <person name="Birren B.W."/>
            <person name="Henn M.R."/>
            <person name="Taylor J.W."/>
            <person name="Rounsley S.D."/>
        </authorList>
    </citation>
    <scope>NUCLEOTIDE SEQUENCE [LARGE SCALE GENOMIC DNA]</scope>
    <source>
        <strain evidence="6">RMSCC 3488</strain>
    </source>
</reference>
<evidence type="ECO:0000256" key="1">
    <source>
        <dbReference type="ARBA" id="ARBA00023002"/>
    </source>
</evidence>
<keyword evidence="1" id="KW-0560">Oxidoreductase</keyword>
<dbReference type="PANTHER" id="PTHR46505">
    <property type="entry name" value="OXIDOREDUCTASE NAD-BINDING DOMAIN-CONTAINING PROTEIN 1"/>
    <property type="match status" value="1"/>
</dbReference>
<dbReference type="EMBL" id="DS268109">
    <property type="protein sequence ID" value="KMM65949.1"/>
    <property type="molecule type" value="Genomic_DNA"/>
</dbReference>
<feature type="region of interest" description="Disordered" evidence="3">
    <location>
        <begin position="1"/>
        <end position="30"/>
    </location>
</feature>
<accession>A0A0J6FAH3</accession>
<dbReference type="InterPro" id="IPR039261">
    <property type="entry name" value="FNR_nucleotide-bd"/>
</dbReference>
<dbReference type="PROSITE" id="PS51384">
    <property type="entry name" value="FAD_FR"/>
    <property type="match status" value="1"/>
</dbReference>
<name>A0A0J6FAH3_COCPO</name>
<dbReference type="InterPro" id="IPR017938">
    <property type="entry name" value="Riboflavin_synthase-like_b-brl"/>
</dbReference>
<dbReference type="SUPFAM" id="SSF63380">
    <property type="entry name" value="Riboflavin synthase domain-like"/>
    <property type="match status" value="1"/>
</dbReference>
<dbReference type="InterPro" id="IPR052128">
    <property type="entry name" value="Oxidoreductase_NAD-binding"/>
</dbReference>
<feature type="compositionally biased region" description="Polar residues" evidence="3">
    <location>
        <begin position="8"/>
        <end position="22"/>
    </location>
</feature>
<dbReference type="Gene3D" id="3.40.50.80">
    <property type="entry name" value="Nucleotide-binding domain of ferredoxin-NADP reductase (FNR) module"/>
    <property type="match status" value="1"/>
</dbReference>
<dbReference type="GO" id="GO:0005739">
    <property type="term" value="C:mitochondrion"/>
    <property type="evidence" value="ECO:0007669"/>
    <property type="project" value="TreeGrafter"/>
</dbReference>
<evidence type="ECO:0000256" key="3">
    <source>
        <dbReference type="SAM" id="MobiDB-lite"/>
    </source>
</evidence>